<keyword evidence="1" id="KW-1133">Transmembrane helix</keyword>
<dbReference type="Proteomes" id="UP000488839">
    <property type="component" value="Unassembled WGS sequence"/>
</dbReference>
<feature type="transmembrane region" description="Helical" evidence="1">
    <location>
        <begin position="47"/>
        <end position="74"/>
    </location>
</feature>
<evidence type="ECO:0000313" key="2">
    <source>
        <dbReference type="EMBL" id="MVN59232.1"/>
    </source>
</evidence>
<dbReference type="RefSeq" id="WP_157012771.1">
    <property type="nucleotide sequence ID" value="NZ_WPOO01000013.1"/>
</dbReference>
<protein>
    <submittedName>
        <fullName evidence="2">Uncharacterized protein</fullName>
    </submittedName>
</protein>
<keyword evidence="1" id="KW-0812">Transmembrane</keyword>
<evidence type="ECO:0000313" key="3">
    <source>
        <dbReference type="Proteomes" id="UP000488839"/>
    </source>
</evidence>
<comment type="caution">
    <text evidence="2">The sequence shown here is derived from an EMBL/GenBank/DDBJ whole genome shotgun (WGS) entry which is preliminary data.</text>
</comment>
<feature type="transmembrane region" description="Helical" evidence="1">
    <location>
        <begin position="174"/>
        <end position="192"/>
    </location>
</feature>
<dbReference type="EMBL" id="WPOO01000013">
    <property type="protein sequence ID" value="MVN59232.1"/>
    <property type="molecule type" value="Genomic_DNA"/>
</dbReference>
<evidence type="ECO:0000256" key="1">
    <source>
        <dbReference type="SAM" id="Phobius"/>
    </source>
</evidence>
<feature type="transmembrane region" description="Helical" evidence="1">
    <location>
        <begin position="94"/>
        <end position="121"/>
    </location>
</feature>
<accession>A0A7K1T6L2</accession>
<reference evidence="2 3" key="1">
    <citation type="submission" date="2019-11" db="EMBL/GenBank/DDBJ databases">
        <title>Whole genome shotgun sequencing (WGS) data from Adlercreutzia equolifaciens ResAG-91, Eggerthella lenta MRI-F36, MRI-F37, MRI-F40, ResAG-49, ResAG-88, ResAG-121, ResAG-145, and Gordonibacter sp. ResAG-5, ResAG-26, ResAG-43, ResAG-50, ResAG-59.</title>
        <authorList>
            <person name="Stoll D.A."/>
            <person name="Danylec N."/>
            <person name="Franz C.M.A.P."/>
            <person name="Huch M."/>
        </authorList>
    </citation>
    <scope>NUCLEOTIDE SEQUENCE [LARGE SCALE GENOMIC DNA]</scope>
    <source>
        <strain evidence="2 3">ResAG-91</strain>
    </source>
</reference>
<proteinExistence type="predicted"/>
<sequence length="293" mass="32945">MTFLEHRRMPLGRLGAICIFLALGGAVPCLGVMEGLFDAIPVVADSMTFYVLVRMSMVFAVLSLSGVGVVLLFINDLRRYTTLWGIVQKFISLILLEILSLVLLLIALICITLVIVCYSNGPVLDFVSRLPPSLLAIENWFWIPFVITWGLAIVFIGPFALVSNSDKVRAVGEIFSLVSIVLSLCLSPWLSSENGTLYPGYLIASFLLAPPVAMFVVASLKDQWKKTYFFGNDINESRVFVVPSIRHPEMYEPVEARFFLRKDERGCYEKGSVLKNIMTYVKERRAQRQRRSC</sequence>
<name>A0A7K1T6L2_9ACTN</name>
<dbReference type="AlphaFoldDB" id="A0A7K1T6L2"/>
<gene>
    <name evidence="2" type="ORF">GO707_08350</name>
</gene>
<organism evidence="2 3">
    <name type="scientific">Adlercreutzia rubneri</name>
    <dbReference type="NCBI Taxonomy" id="2916441"/>
    <lineage>
        <taxon>Bacteria</taxon>
        <taxon>Bacillati</taxon>
        <taxon>Actinomycetota</taxon>
        <taxon>Coriobacteriia</taxon>
        <taxon>Eggerthellales</taxon>
        <taxon>Eggerthellaceae</taxon>
        <taxon>Adlercreutzia</taxon>
    </lineage>
</organism>
<keyword evidence="1" id="KW-0472">Membrane</keyword>
<feature type="transmembrane region" description="Helical" evidence="1">
    <location>
        <begin position="198"/>
        <end position="220"/>
    </location>
</feature>
<keyword evidence="3" id="KW-1185">Reference proteome</keyword>
<feature type="transmembrane region" description="Helical" evidence="1">
    <location>
        <begin position="141"/>
        <end position="162"/>
    </location>
</feature>